<keyword evidence="8" id="KW-1015">Disulfide bond</keyword>
<protein>
    <recommendedName>
        <fullName evidence="4">glutathione-disulfide reductase</fullName>
        <ecNumber evidence="4">1.8.1.7</ecNumber>
    </recommendedName>
</protein>
<evidence type="ECO:0000259" key="11">
    <source>
        <dbReference type="Pfam" id="PF07992"/>
    </source>
</evidence>
<keyword evidence="9" id="KW-0676">Redox-active center</keyword>
<evidence type="ECO:0000313" key="13">
    <source>
        <dbReference type="Proteomes" id="UP000002630"/>
    </source>
</evidence>
<dbReference type="Pfam" id="PF07992">
    <property type="entry name" value="Pyr_redox_2"/>
    <property type="match status" value="1"/>
</dbReference>
<comment type="similarity">
    <text evidence="2">Belongs to the class-I pyridine nucleotide-disulfide oxidoreductase family.</text>
</comment>
<evidence type="ECO:0000256" key="1">
    <source>
        <dbReference type="ARBA" id="ARBA00001974"/>
    </source>
</evidence>
<dbReference type="OrthoDB" id="5956163at2759"/>
<dbReference type="GO" id="GO:0005829">
    <property type="term" value="C:cytosol"/>
    <property type="evidence" value="ECO:0007669"/>
    <property type="project" value="TreeGrafter"/>
</dbReference>
<sequence length="323" mass="34753">MPTLEGAEHCIDSNGFFQLEEQPKKVAVIGAGYIAVELAGVFQSLGTDTTLLVRRDRPLRSFDSLMVDTLMSEMGKSGLTVRPHTTTKSVTKEADGTLTLTLEDGESLGGFDQVLVAAGREPILDKLGLDSAGVKTDRGHITVDEFQNTNVEGVYAVGDACDKMVDLTPMAIAAGRRLSDRLFGGVDGAKADYNNVPTVVFSHPPIGTIGLTEEQAIKEHGEDKIKIYTSTFVNLMYGPWKIDPSEKKKSAMKMICLGEEQKVIGLHVIGEGADEMMQGFGVAMKLGATKADFDSCVAIHPTASEEFVTLPPWGLDNGKRSQL</sequence>
<dbReference type="InterPro" id="IPR036188">
    <property type="entry name" value="FAD/NAD-bd_sf"/>
</dbReference>
<dbReference type="SUPFAM" id="SSF55424">
    <property type="entry name" value="FAD/NAD-linked reductases, dimerisation (C-terminal) domain"/>
    <property type="match status" value="1"/>
</dbReference>
<dbReference type="GO" id="GO:0050660">
    <property type="term" value="F:flavin adenine dinucleotide binding"/>
    <property type="evidence" value="ECO:0007669"/>
    <property type="project" value="InterPro"/>
</dbReference>
<dbReference type="SUPFAM" id="SSF51905">
    <property type="entry name" value="FAD/NAD(P)-binding domain"/>
    <property type="match status" value="1"/>
</dbReference>
<dbReference type="GO" id="GO:0004362">
    <property type="term" value="F:glutathione-disulfide reductase (NADPH) activity"/>
    <property type="evidence" value="ECO:0007669"/>
    <property type="project" value="UniProtKB-EC"/>
</dbReference>
<evidence type="ECO:0000256" key="4">
    <source>
        <dbReference type="ARBA" id="ARBA00012607"/>
    </source>
</evidence>
<feature type="domain" description="FAD/NAD(P)-binding" evidence="11">
    <location>
        <begin position="5"/>
        <end position="175"/>
    </location>
</feature>
<dbReference type="STRING" id="2880.D7G8E2"/>
<comment type="cofactor">
    <cofactor evidence="1">
        <name>FAD</name>
        <dbReference type="ChEBI" id="CHEBI:57692"/>
    </cofactor>
</comment>
<dbReference type="AlphaFoldDB" id="D7G8E2"/>
<keyword evidence="7 12" id="KW-0560">Oxidoreductase</keyword>
<comment type="subunit">
    <text evidence="3">Homodimer.</text>
</comment>
<dbReference type="PRINTS" id="PR00368">
    <property type="entry name" value="FADPNR"/>
</dbReference>
<dbReference type="Proteomes" id="UP000002630">
    <property type="component" value="Unassembled WGS sequence"/>
</dbReference>
<dbReference type="EMBL" id="FN649760">
    <property type="protein sequence ID" value="CBJ34036.1"/>
    <property type="molecule type" value="Genomic_DNA"/>
</dbReference>
<dbReference type="Pfam" id="PF02852">
    <property type="entry name" value="Pyr_redox_dim"/>
    <property type="match status" value="1"/>
</dbReference>
<dbReference type="GO" id="GO:0006749">
    <property type="term" value="P:glutathione metabolic process"/>
    <property type="evidence" value="ECO:0007669"/>
    <property type="project" value="TreeGrafter"/>
</dbReference>
<keyword evidence="13" id="KW-1185">Reference proteome</keyword>
<dbReference type="EC" id="1.8.1.7" evidence="4"/>
<dbReference type="InterPro" id="IPR023753">
    <property type="entry name" value="FAD/NAD-binding_dom"/>
</dbReference>
<evidence type="ECO:0000256" key="5">
    <source>
        <dbReference type="ARBA" id="ARBA00022630"/>
    </source>
</evidence>
<evidence type="ECO:0000256" key="9">
    <source>
        <dbReference type="ARBA" id="ARBA00023284"/>
    </source>
</evidence>
<dbReference type="InterPro" id="IPR046952">
    <property type="entry name" value="GSHR/TRXR-like"/>
</dbReference>
<dbReference type="Gene3D" id="3.30.390.30">
    <property type="match status" value="1"/>
</dbReference>
<feature type="domain" description="Pyridine nucleotide-disulphide oxidoreductase dimerisation" evidence="10">
    <location>
        <begin position="196"/>
        <end position="310"/>
    </location>
</feature>
<dbReference type="PANTHER" id="PTHR42737:SF2">
    <property type="entry name" value="GLUTATHIONE REDUCTASE"/>
    <property type="match status" value="1"/>
</dbReference>
<dbReference type="InterPro" id="IPR016156">
    <property type="entry name" value="FAD/NAD-linked_Rdtase_dimer_sf"/>
</dbReference>
<evidence type="ECO:0000256" key="6">
    <source>
        <dbReference type="ARBA" id="ARBA00022827"/>
    </source>
</evidence>
<name>D7G8E2_ECTSI</name>
<reference evidence="12 13" key="1">
    <citation type="journal article" date="2010" name="Nature">
        <title>The Ectocarpus genome and the independent evolution of multicellularity in brown algae.</title>
        <authorList>
            <person name="Cock J.M."/>
            <person name="Sterck L."/>
            <person name="Rouze P."/>
            <person name="Scornet D."/>
            <person name="Allen A.E."/>
            <person name="Amoutzias G."/>
            <person name="Anthouard V."/>
            <person name="Artiguenave F."/>
            <person name="Aury J.M."/>
            <person name="Badger J.H."/>
            <person name="Beszteri B."/>
            <person name="Billiau K."/>
            <person name="Bonnet E."/>
            <person name="Bothwell J.H."/>
            <person name="Bowler C."/>
            <person name="Boyen C."/>
            <person name="Brownlee C."/>
            <person name="Carrano C.J."/>
            <person name="Charrier B."/>
            <person name="Cho G.Y."/>
            <person name="Coelho S.M."/>
            <person name="Collen J."/>
            <person name="Corre E."/>
            <person name="Da Silva C."/>
            <person name="Delage L."/>
            <person name="Delaroque N."/>
            <person name="Dittami S.M."/>
            <person name="Doulbeau S."/>
            <person name="Elias M."/>
            <person name="Farnham G."/>
            <person name="Gachon C.M."/>
            <person name="Gschloessl B."/>
            <person name="Heesch S."/>
            <person name="Jabbari K."/>
            <person name="Jubin C."/>
            <person name="Kawai H."/>
            <person name="Kimura K."/>
            <person name="Kloareg B."/>
            <person name="Kupper F.C."/>
            <person name="Lang D."/>
            <person name="Le Bail A."/>
            <person name="Leblanc C."/>
            <person name="Lerouge P."/>
            <person name="Lohr M."/>
            <person name="Lopez P.J."/>
            <person name="Martens C."/>
            <person name="Maumus F."/>
            <person name="Michel G."/>
            <person name="Miranda-Saavedra D."/>
            <person name="Morales J."/>
            <person name="Moreau H."/>
            <person name="Motomura T."/>
            <person name="Nagasato C."/>
            <person name="Napoli C.A."/>
            <person name="Nelson D.R."/>
            <person name="Nyvall-Collen P."/>
            <person name="Peters A.F."/>
            <person name="Pommier C."/>
            <person name="Potin P."/>
            <person name="Poulain J."/>
            <person name="Quesneville H."/>
            <person name="Read B."/>
            <person name="Rensing S.A."/>
            <person name="Ritter A."/>
            <person name="Rousvoal S."/>
            <person name="Samanta M."/>
            <person name="Samson G."/>
            <person name="Schroeder D.C."/>
            <person name="Segurens B."/>
            <person name="Strittmatter M."/>
            <person name="Tonon T."/>
            <person name="Tregear J.W."/>
            <person name="Valentin K."/>
            <person name="von Dassow P."/>
            <person name="Yamagishi T."/>
            <person name="Van de Peer Y."/>
            <person name="Wincker P."/>
        </authorList>
    </citation>
    <scope>NUCLEOTIDE SEQUENCE [LARGE SCALE GENOMIC DNA]</scope>
    <source>
        <strain evidence="13">Ec32 / CCAP1310/4</strain>
    </source>
</reference>
<dbReference type="InterPro" id="IPR004099">
    <property type="entry name" value="Pyr_nucl-diS_OxRdtase_dimer"/>
</dbReference>
<accession>D7G8E2</accession>
<evidence type="ECO:0000256" key="7">
    <source>
        <dbReference type="ARBA" id="ARBA00023002"/>
    </source>
</evidence>
<dbReference type="FunFam" id="3.30.390.30:FF:000003">
    <property type="entry name" value="Glutathione reductase"/>
    <property type="match status" value="1"/>
</dbReference>
<dbReference type="InParanoid" id="D7G8E2"/>
<evidence type="ECO:0000256" key="8">
    <source>
        <dbReference type="ARBA" id="ARBA00023157"/>
    </source>
</evidence>
<dbReference type="GO" id="GO:0045454">
    <property type="term" value="P:cell redox homeostasis"/>
    <property type="evidence" value="ECO:0007669"/>
    <property type="project" value="InterPro"/>
</dbReference>
<evidence type="ECO:0000259" key="10">
    <source>
        <dbReference type="Pfam" id="PF02852"/>
    </source>
</evidence>
<keyword evidence="6" id="KW-0274">FAD</keyword>
<dbReference type="Gene3D" id="3.50.50.60">
    <property type="entry name" value="FAD/NAD(P)-binding domain"/>
    <property type="match status" value="2"/>
</dbReference>
<organism evidence="12 13">
    <name type="scientific">Ectocarpus siliculosus</name>
    <name type="common">Brown alga</name>
    <name type="synonym">Conferva siliculosa</name>
    <dbReference type="NCBI Taxonomy" id="2880"/>
    <lineage>
        <taxon>Eukaryota</taxon>
        <taxon>Sar</taxon>
        <taxon>Stramenopiles</taxon>
        <taxon>Ochrophyta</taxon>
        <taxon>PX clade</taxon>
        <taxon>Phaeophyceae</taxon>
        <taxon>Ectocarpales</taxon>
        <taxon>Ectocarpaceae</taxon>
        <taxon>Ectocarpus</taxon>
    </lineage>
</organism>
<evidence type="ECO:0000256" key="3">
    <source>
        <dbReference type="ARBA" id="ARBA00011738"/>
    </source>
</evidence>
<dbReference type="FunFam" id="3.50.50.60:FF:000235">
    <property type="entry name" value="Glutathione reductase"/>
    <property type="match status" value="1"/>
</dbReference>
<keyword evidence="5" id="KW-0285">Flavoprotein</keyword>
<proteinExistence type="inferred from homology"/>
<gene>
    <name evidence="12" type="primary">GSR</name>
    <name evidence="12" type="ORF">Esi_0888_0002</name>
</gene>
<evidence type="ECO:0000313" key="12">
    <source>
        <dbReference type="EMBL" id="CBJ34036.1"/>
    </source>
</evidence>
<dbReference type="GO" id="GO:0034599">
    <property type="term" value="P:cellular response to oxidative stress"/>
    <property type="evidence" value="ECO:0007669"/>
    <property type="project" value="TreeGrafter"/>
</dbReference>
<dbReference type="PANTHER" id="PTHR42737">
    <property type="entry name" value="GLUTATHIONE REDUCTASE"/>
    <property type="match status" value="1"/>
</dbReference>
<dbReference type="PRINTS" id="PR00411">
    <property type="entry name" value="PNDRDTASEI"/>
</dbReference>
<evidence type="ECO:0000256" key="2">
    <source>
        <dbReference type="ARBA" id="ARBA00007532"/>
    </source>
</evidence>
<dbReference type="GO" id="GO:0005739">
    <property type="term" value="C:mitochondrion"/>
    <property type="evidence" value="ECO:0007669"/>
    <property type="project" value="TreeGrafter"/>
</dbReference>